<dbReference type="Proteomes" id="UP000230750">
    <property type="component" value="Unassembled WGS sequence"/>
</dbReference>
<dbReference type="EMBL" id="MRZV01002027">
    <property type="protein sequence ID" value="PIK34959.1"/>
    <property type="molecule type" value="Genomic_DNA"/>
</dbReference>
<dbReference type="Gene3D" id="1.10.510.10">
    <property type="entry name" value="Transferase(Phosphotransferase) domain 1"/>
    <property type="match status" value="1"/>
</dbReference>
<keyword evidence="4" id="KW-0808">Transferase</keyword>
<dbReference type="STRING" id="307972.A0A2G8JGW9"/>
<dbReference type="OrthoDB" id="546826at2759"/>
<keyword evidence="4" id="KW-0418">Kinase</keyword>
<keyword evidence="5" id="KW-1185">Reference proteome</keyword>
<accession>A0A2G8JGW9</accession>
<comment type="caution">
    <text evidence="4">The sequence shown here is derived from an EMBL/GenBank/DDBJ whole genome shotgun (WGS) entry which is preliminary data.</text>
</comment>
<dbReference type="Pfam" id="PF07714">
    <property type="entry name" value="PK_Tyr_Ser-Thr"/>
    <property type="match status" value="1"/>
</dbReference>
<dbReference type="AlphaFoldDB" id="A0A2G8JGW9"/>
<evidence type="ECO:0000259" key="3">
    <source>
        <dbReference type="PROSITE" id="PS50011"/>
    </source>
</evidence>
<dbReference type="InterPro" id="IPR011009">
    <property type="entry name" value="Kinase-like_dom_sf"/>
</dbReference>
<keyword evidence="1" id="KW-0547">Nucleotide-binding</keyword>
<evidence type="ECO:0000313" key="5">
    <source>
        <dbReference type="Proteomes" id="UP000230750"/>
    </source>
</evidence>
<evidence type="ECO:0000256" key="1">
    <source>
        <dbReference type="ARBA" id="ARBA00022741"/>
    </source>
</evidence>
<dbReference type="SUPFAM" id="SSF56112">
    <property type="entry name" value="Protein kinase-like (PK-like)"/>
    <property type="match status" value="1"/>
</dbReference>
<dbReference type="PROSITE" id="PS50011">
    <property type="entry name" value="PROTEIN_KINASE_DOM"/>
    <property type="match status" value="1"/>
</dbReference>
<proteinExistence type="predicted"/>
<dbReference type="GO" id="GO:0005524">
    <property type="term" value="F:ATP binding"/>
    <property type="evidence" value="ECO:0007669"/>
    <property type="project" value="UniProtKB-KW"/>
</dbReference>
<evidence type="ECO:0000313" key="4">
    <source>
        <dbReference type="EMBL" id="PIK34959.1"/>
    </source>
</evidence>
<organism evidence="4 5">
    <name type="scientific">Stichopus japonicus</name>
    <name type="common">Sea cucumber</name>
    <dbReference type="NCBI Taxonomy" id="307972"/>
    <lineage>
        <taxon>Eukaryota</taxon>
        <taxon>Metazoa</taxon>
        <taxon>Echinodermata</taxon>
        <taxon>Eleutherozoa</taxon>
        <taxon>Echinozoa</taxon>
        <taxon>Holothuroidea</taxon>
        <taxon>Aspidochirotacea</taxon>
        <taxon>Aspidochirotida</taxon>
        <taxon>Stichopodidae</taxon>
        <taxon>Apostichopus</taxon>
    </lineage>
</organism>
<dbReference type="InterPro" id="IPR008266">
    <property type="entry name" value="Tyr_kinase_AS"/>
</dbReference>
<dbReference type="InterPro" id="IPR000719">
    <property type="entry name" value="Prot_kinase_dom"/>
</dbReference>
<name>A0A2G8JGW9_STIJA</name>
<evidence type="ECO:0000256" key="2">
    <source>
        <dbReference type="ARBA" id="ARBA00022840"/>
    </source>
</evidence>
<dbReference type="GO" id="GO:0004672">
    <property type="term" value="F:protein kinase activity"/>
    <property type="evidence" value="ECO:0007669"/>
    <property type="project" value="InterPro"/>
</dbReference>
<keyword evidence="2" id="KW-0067">ATP-binding</keyword>
<sequence length="92" mass="9939">MSEDAASGMLLGGKSCIHRDLAARNCLVGTKNILKISDFGMSRERRGIQIDSNNMRQIPIKWTAPEAMNYGKGCVSYVRRLAKGGQGATAPP</sequence>
<dbReference type="PANTHER" id="PTHR24418">
    <property type="entry name" value="TYROSINE-PROTEIN KINASE"/>
    <property type="match status" value="1"/>
</dbReference>
<reference evidence="4 5" key="1">
    <citation type="journal article" date="2017" name="PLoS Biol.">
        <title>The sea cucumber genome provides insights into morphological evolution and visceral regeneration.</title>
        <authorList>
            <person name="Zhang X."/>
            <person name="Sun L."/>
            <person name="Yuan J."/>
            <person name="Sun Y."/>
            <person name="Gao Y."/>
            <person name="Zhang L."/>
            <person name="Li S."/>
            <person name="Dai H."/>
            <person name="Hamel J.F."/>
            <person name="Liu C."/>
            <person name="Yu Y."/>
            <person name="Liu S."/>
            <person name="Lin W."/>
            <person name="Guo K."/>
            <person name="Jin S."/>
            <person name="Xu P."/>
            <person name="Storey K.B."/>
            <person name="Huan P."/>
            <person name="Zhang T."/>
            <person name="Zhou Y."/>
            <person name="Zhang J."/>
            <person name="Lin C."/>
            <person name="Li X."/>
            <person name="Xing L."/>
            <person name="Huo D."/>
            <person name="Sun M."/>
            <person name="Wang L."/>
            <person name="Mercier A."/>
            <person name="Li F."/>
            <person name="Yang H."/>
            <person name="Xiang J."/>
        </authorList>
    </citation>
    <scope>NUCLEOTIDE SEQUENCE [LARGE SCALE GENOMIC DNA]</scope>
    <source>
        <strain evidence="4">Shaxun</strain>
        <tissue evidence="4">Muscle</tissue>
    </source>
</reference>
<dbReference type="InterPro" id="IPR001245">
    <property type="entry name" value="Ser-Thr/Tyr_kinase_cat_dom"/>
</dbReference>
<feature type="domain" description="Protein kinase" evidence="3">
    <location>
        <begin position="1"/>
        <end position="92"/>
    </location>
</feature>
<dbReference type="InterPro" id="IPR050198">
    <property type="entry name" value="Non-receptor_tyrosine_kinases"/>
</dbReference>
<gene>
    <name evidence="4" type="ORF">BSL78_28219</name>
</gene>
<dbReference type="PROSITE" id="PS00109">
    <property type="entry name" value="PROTEIN_KINASE_TYR"/>
    <property type="match status" value="1"/>
</dbReference>
<protein>
    <submittedName>
        <fullName evidence="4">Putative tyrosine-protein kinase</fullName>
    </submittedName>
</protein>